<name>A0AAN6RJT5_9PLEO</name>
<sequence>MRAQYLVGRLLHIFLVLSLCYLLLRGLYYGFTLLKDDARRTNAAIHPSGDTDSTIAIEDDRPSPQQIAASLNTVWLSYDPDHCRNLFQLAKFSLHAKTQATTQQTPKLVTKPTNTSRSANLQAAASRPSNSPAMCQQGKTGFENCPHVHHDGDIEPCALALDPNIDEYCDEILSYWKAIKMPGKCIWCIRHEREDKHHKTWNRGKLKKRPKWLE</sequence>
<reference evidence="2 3" key="1">
    <citation type="submission" date="2021-02" db="EMBL/GenBank/DDBJ databases">
        <title>Genome assembly of Pseudopithomyces chartarum.</title>
        <authorList>
            <person name="Jauregui R."/>
            <person name="Singh J."/>
            <person name="Voisey C."/>
        </authorList>
    </citation>
    <scope>NUCLEOTIDE SEQUENCE [LARGE SCALE GENOMIC DNA]</scope>
    <source>
        <strain evidence="2 3">AGR01</strain>
    </source>
</reference>
<keyword evidence="3" id="KW-1185">Reference proteome</keyword>
<evidence type="ECO:0000256" key="1">
    <source>
        <dbReference type="SAM" id="Phobius"/>
    </source>
</evidence>
<comment type="caution">
    <text evidence="2">The sequence shown here is derived from an EMBL/GenBank/DDBJ whole genome shotgun (WGS) entry which is preliminary data.</text>
</comment>
<keyword evidence="1" id="KW-0472">Membrane</keyword>
<accession>A0AAN6RJT5</accession>
<keyword evidence="1" id="KW-1133">Transmembrane helix</keyword>
<evidence type="ECO:0000313" key="3">
    <source>
        <dbReference type="Proteomes" id="UP001280581"/>
    </source>
</evidence>
<keyword evidence="1" id="KW-0812">Transmembrane</keyword>
<gene>
    <name evidence="2" type="ORF">GRF29_8g1454387</name>
</gene>
<dbReference type="EMBL" id="WVTA01000002">
    <property type="protein sequence ID" value="KAK3215900.1"/>
    <property type="molecule type" value="Genomic_DNA"/>
</dbReference>
<dbReference type="AlphaFoldDB" id="A0AAN6RJT5"/>
<organism evidence="2 3">
    <name type="scientific">Pseudopithomyces chartarum</name>
    <dbReference type="NCBI Taxonomy" id="1892770"/>
    <lineage>
        <taxon>Eukaryota</taxon>
        <taxon>Fungi</taxon>
        <taxon>Dikarya</taxon>
        <taxon>Ascomycota</taxon>
        <taxon>Pezizomycotina</taxon>
        <taxon>Dothideomycetes</taxon>
        <taxon>Pleosporomycetidae</taxon>
        <taxon>Pleosporales</taxon>
        <taxon>Massarineae</taxon>
        <taxon>Didymosphaeriaceae</taxon>
        <taxon>Pseudopithomyces</taxon>
    </lineage>
</organism>
<evidence type="ECO:0000313" key="2">
    <source>
        <dbReference type="EMBL" id="KAK3215900.1"/>
    </source>
</evidence>
<feature type="transmembrane region" description="Helical" evidence="1">
    <location>
        <begin position="6"/>
        <end position="24"/>
    </location>
</feature>
<protein>
    <submittedName>
        <fullName evidence="2">Uncharacterized protein</fullName>
    </submittedName>
</protein>
<dbReference type="Proteomes" id="UP001280581">
    <property type="component" value="Unassembled WGS sequence"/>
</dbReference>
<proteinExistence type="predicted"/>